<evidence type="ECO:0000313" key="1">
    <source>
        <dbReference type="Proteomes" id="UP000887579"/>
    </source>
</evidence>
<dbReference type="WBParaSite" id="ES5_v2.g16317.t1">
    <property type="protein sequence ID" value="ES5_v2.g16317.t1"/>
    <property type="gene ID" value="ES5_v2.g16317"/>
</dbReference>
<name>A0AC34FG97_9BILA</name>
<protein>
    <submittedName>
        <fullName evidence="2">Serpin domain-containing protein</fullName>
    </submittedName>
</protein>
<accession>A0AC34FG97</accession>
<organism evidence="1 2">
    <name type="scientific">Panagrolaimus sp. ES5</name>
    <dbReference type="NCBI Taxonomy" id="591445"/>
    <lineage>
        <taxon>Eukaryota</taxon>
        <taxon>Metazoa</taxon>
        <taxon>Ecdysozoa</taxon>
        <taxon>Nematoda</taxon>
        <taxon>Chromadorea</taxon>
        <taxon>Rhabditida</taxon>
        <taxon>Tylenchina</taxon>
        <taxon>Panagrolaimomorpha</taxon>
        <taxon>Panagrolaimoidea</taxon>
        <taxon>Panagrolaimidae</taxon>
        <taxon>Panagrolaimus</taxon>
    </lineage>
</organism>
<sequence>MITAQAKFAFDLLQETQKDDNSTIISPTSISVALGMTLLGAKNNTAKEIANAIGKCLNDVEIHKHFSNILQILQEDSYKNVLKMANKVYFANDFNLLESFKKQIQEKYNGNFETVDFHHPHVVNVINEFVANATNNEI</sequence>
<dbReference type="Proteomes" id="UP000887579">
    <property type="component" value="Unplaced"/>
</dbReference>
<reference evidence="2" key="1">
    <citation type="submission" date="2022-11" db="UniProtKB">
        <authorList>
            <consortium name="WormBaseParasite"/>
        </authorList>
    </citation>
    <scope>IDENTIFICATION</scope>
</reference>
<proteinExistence type="predicted"/>
<evidence type="ECO:0000313" key="2">
    <source>
        <dbReference type="WBParaSite" id="ES5_v2.g16317.t1"/>
    </source>
</evidence>